<protein>
    <submittedName>
        <fullName evidence="1">Transposase</fullName>
    </submittedName>
</protein>
<dbReference type="STRING" id="1141662.OOA_00165"/>
<name>K8X7A6_9GAMM</name>
<dbReference type="AlphaFoldDB" id="K8X7A6"/>
<dbReference type="eggNOG" id="COG3547">
    <property type="taxonomic scope" value="Bacteria"/>
</dbReference>
<comment type="caution">
    <text evidence="1">The sequence shown here is derived from an EMBL/GenBank/DDBJ whole genome shotgun (WGS) entry which is preliminary data.</text>
</comment>
<reference evidence="1 2" key="1">
    <citation type="journal article" date="2012" name="BMC Genomics">
        <title>Comparative genomics of bacteria in the genus Providencia isolated from wild Drosophila melanogaster.</title>
        <authorList>
            <person name="Galac M.R."/>
            <person name="Lazzaro B.P."/>
        </authorList>
    </citation>
    <scope>NUCLEOTIDE SEQUENCE [LARGE SCALE GENOMIC DNA]</scope>
    <source>
        <strain evidence="1 2">DSM 19968</strain>
    </source>
</reference>
<keyword evidence="2" id="KW-1185">Reference proteome</keyword>
<evidence type="ECO:0000313" key="2">
    <source>
        <dbReference type="Proteomes" id="UP000009336"/>
    </source>
</evidence>
<dbReference type="PATRIC" id="fig|1141662.3.peg.33"/>
<evidence type="ECO:0000313" key="1">
    <source>
        <dbReference type="EMBL" id="EKT65557.1"/>
    </source>
</evidence>
<dbReference type="HOGENOM" id="CLU_2357425_0_0_6"/>
<dbReference type="Proteomes" id="UP000009336">
    <property type="component" value="Unassembled WGS sequence"/>
</dbReference>
<organism evidence="1 2">
    <name type="scientific">Providencia burhodogranariea DSM 19968</name>
    <dbReference type="NCBI Taxonomy" id="1141662"/>
    <lineage>
        <taxon>Bacteria</taxon>
        <taxon>Pseudomonadati</taxon>
        <taxon>Pseudomonadota</taxon>
        <taxon>Gammaproteobacteria</taxon>
        <taxon>Enterobacterales</taxon>
        <taxon>Morganellaceae</taxon>
        <taxon>Providencia</taxon>
    </lineage>
</organism>
<sequence>MSKLKPKSQSLPVINPNAAGIDIGGRFHVVAVPPDRSDKSVQTFKAFTGDIHNMARWLTKCRITTVAMESTGVLKNLKRQAERMGLTLQAKEECVS</sequence>
<accession>K8X7A6</accession>
<dbReference type="EMBL" id="AKKL01000001">
    <property type="protein sequence ID" value="EKT65557.1"/>
    <property type="molecule type" value="Genomic_DNA"/>
</dbReference>
<gene>
    <name evidence="1" type="ORF">OOA_00165</name>
</gene>
<proteinExistence type="predicted"/>